<sequence>MITKTAAKTKKIMSRRIVGWVDVLFIICMLIAAVIMMGVSR</sequence>
<comment type="caution">
    <text evidence="2">The sequence shown here is derived from an EMBL/GenBank/DDBJ whole genome shotgun (WGS) entry which is preliminary data.</text>
</comment>
<feature type="transmembrane region" description="Helical" evidence="1">
    <location>
        <begin position="20"/>
        <end position="39"/>
    </location>
</feature>
<dbReference type="RefSeq" id="WP_307222392.1">
    <property type="nucleotide sequence ID" value="NZ_CP116940.1"/>
</dbReference>
<dbReference type="EMBL" id="JAUSUE010000001">
    <property type="protein sequence ID" value="MDQ0202508.1"/>
    <property type="molecule type" value="Genomic_DNA"/>
</dbReference>
<keyword evidence="3" id="KW-1185">Reference proteome</keyword>
<organism evidence="2 3">
    <name type="scientific">Pectinatus haikarae</name>
    <dbReference type="NCBI Taxonomy" id="349096"/>
    <lineage>
        <taxon>Bacteria</taxon>
        <taxon>Bacillati</taxon>
        <taxon>Bacillota</taxon>
        <taxon>Negativicutes</taxon>
        <taxon>Selenomonadales</taxon>
        <taxon>Selenomonadaceae</taxon>
        <taxon>Pectinatus</taxon>
    </lineage>
</organism>
<protein>
    <submittedName>
        <fullName evidence="2">Uncharacterized protein</fullName>
    </submittedName>
</protein>
<dbReference type="Proteomes" id="UP001239167">
    <property type="component" value="Unassembled WGS sequence"/>
</dbReference>
<evidence type="ECO:0000313" key="3">
    <source>
        <dbReference type="Proteomes" id="UP001239167"/>
    </source>
</evidence>
<evidence type="ECO:0000256" key="1">
    <source>
        <dbReference type="SAM" id="Phobius"/>
    </source>
</evidence>
<proteinExistence type="predicted"/>
<keyword evidence="1" id="KW-0812">Transmembrane</keyword>
<name>A0ABT9Y3V8_9FIRM</name>
<evidence type="ECO:0000313" key="2">
    <source>
        <dbReference type="EMBL" id="MDQ0202508.1"/>
    </source>
</evidence>
<accession>A0ABT9Y3V8</accession>
<keyword evidence="1" id="KW-0472">Membrane</keyword>
<reference evidence="2 3" key="1">
    <citation type="submission" date="2023-07" db="EMBL/GenBank/DDBJ databases">
        <title>Genomic Encyclopedia of Type Strains, Phase IV (KMG-IV): sequencing the most valuable type-strain genomes for metagenomic binning, comparative biology and taxonomic classification.</title>
        <authorList>
            <person name="Goeker M."/>
        </authorList>
    </citation>
    <scope>NUCLEOTIDE SEQUENCE [LARGE SCALE GENOMIC DNA]</scope>
    <source>
        <strain evidence="2 3">DSM 16980</strain>
    </source>
</reference>
<keyword evidence="1" id="KW-1133">Transmembrane helix</keyword>
<gene>
    <name evidence="2" type="ORF">J2S01_000193</name>
</gene>